<dbReference type="InterPro" id="IPR027417">
    <property type="entry name" value="P-loop_NTPase"/>
</dbReference>
<dbReference type="GO" id="GO:0005524">
    <property type="term" value="F:ATP binding"/>
    <property type="evidence" value="ECO:0007669"/>
    <property type="project" value="UniProtKB-KW"/>
</dbReference>
<dbReference type="CDD" id="cd01127">
    <property type="entry name" value="TrwB_TraG_TraD_VirD4"/>
    <property type="match status" value="1"/>
</dbReference>
<evidence type="ECO:0000313" key="4">
    <source>
        <dbReference type="EMBL" id="VDR42337.1"/>
    </source>
</evidence>
<dbReference type="Pfam" id="PF19044">
    <property type="entry name" value="P-loop_TraG"/>
    <property type="match status" value="1"/>
</dbReference>
<evidence type="ECO:0000256" key="1">
    <source>
        <dbReference type="SAM" id="Phobius"/>
    </source>
</evidence>
<dbReference type="Gene3D" id="1.10.8.730">
    <property type="match status" value="1"/>
</dbReference>
<keyword evidence="6" id="KW-1185">Reference proteome</keyword>
<sequence>MLQPKNISKQHTKIFKNITLVDMAVALVLLAISGTIGYTTLPQQVNSGWKFGLSAFVFSITSVLLIKSKKYNCRFYVLIARMIKHWFRAKKFTSKIDKRSLNSKLLIPYDEIVEDKFVKTKKLKGGIKYLAVVKFNGKTPWNEDEIDRNSFLKKYIEILDETTTHFTIVRTKELMDYTNNFESLKSNMNRKLDDLQKSNASIEVIENYQRYYESVFEDFEHIDEDLYVDSYYAVVYDKNTNELVKSINSVINQFVSMDCESELISGVNLIKFLGKLNHKEIDIELANKYLYQQQFNYRKTLLSKNQDDYGQKIDYLSTFKNWIIKSAKNLKVNFKKFGAKLKELFSKLKKLKKKNKKEEVDITTKVVKPIEMKKDEEEIITLDSLLKPNKLIFKSSYFIKDDKYYSIQTVSDLPTVLDDGWAIPLFDNNSIIIWNLMPYSEEEQAKLLDKTNRKITDNATMTKSKYAQKGDSLQLEALEYLEDQLQIDRNKLFNSALVIINEAETLKELKKIEHRNYSIANKSKINLNPVPFKQFEAFAQSCLIPTDNLKESVQMSSHNIAYGWPFENESNNDGNSFILAETASTGEPIIFDQFYKKSERRTNYNMITVGSSGKGKSTDMKKAFVNHLASNNKVYIIDPQNEYKSIGRKFGATIIDLGSGINTVINPLEVQTQFLEDDEEMSIELVINKHLEWLEEFFSLVQPEWKTDHLIVIMKCVRELYEKKKLYKLKSIEELSSSKIKWPIMSDLIQRLRKYKFVDKFERDRKQLMVANIKDHMESLFEHHGKYQFVYNGQTNINLDNDFIIFNTQKLFTSGDIKSGRVGTYVLLSFIQNKIVNNYLEDKTKNTIIGIDELHMYVDPDNMTTLNFVYKTIKTARKFNAGAILGTQNPSDLLGSNAITRKAEAILQNCQYSKFFGLRQRDLESVIEMYKSSGGLNESHIKYLADSNIGCLLFSLHMYSKIKANIYYNEFEEELFFTKGRIGRDFDGTNE</sequence>
<accession>A0A3P8KXJ1</accession>
<dbReference type="SUPFAM" id="SSF52540">
    <property type="entry name" value="P-loop containing nucleoside triphosphate hydrolases"/>
    <property type="match status" value="1"/>
</dbReference>
<evidence type="ECO:0000313" key="5">
    <source>
        <dbReference type="Proteomes" id="UP000280036"/>
    </source>
</evidence>
<keyword evidence="4" id="KW-0547">Nucleotide-binding</keyword>
<reference evidence="3" key="2">
    <citation type="submission" date="2022-07" db="EMBL/GenBank/DDBJ databases">
        <title>Complete genome of Mycoplasma caviae type strain G122.</title>
        <authorList>
            <person name="Spergser J."/>
        </authorList>
    </citation>
    <scope>NUCLEOTIDE SEQUENCE</scope>
    <source>
        <strain evidence="3">G122</strain>
    </source>
</reference>
<keyword evidence="1" id="KW-1133">Transmembrane helix</keyword>
<dbReference type="InterPro" id="IPR043964">
    <property type="entry name" value="P-loop_TraG"/>
</dbReference>
<dbReference type="Proteomes" id="UP001058569">
    <property type="component" value="Chromosome"/>
</dbReference>
<keyword evidence="4" id="KW-0067">ATP-binding</keyword>
<evidence type="ECO:0000313" key="6">
    <source>
        <dbReference type="Proteomes" id="UP001058569"/>
    </source>
</evidence>
<organism evidence="4 5">
    <name type="scientific">Mycoplasmopsis caviae</name>
    <dbReference type="NCBI Taxonomy" id="55603"/>
    <lineage>
        <taxon>Bacteria</taxon>
        <taxon>Bacillati</taxon>
        <taxon>Mycoplasmatota</taxon>
        <taxon>Mycoplasmoidales</taxon>
        <taxon>Metamycoplasmataceae</taxon>
        <taxon>Mycoplasmopsis</taxon>
    </lineage>
</organism>
<name>A0A3P8KXJ1_9BACT</name>
<gene>
    <name evidence="4" type="ORF">NCTC10126_00857</name>
    <name evidence="3" type="ORF">NPA07_03235</name>
</gene>
<dbReference type="AlphaFoldDB" id="A0A3P8KXJ1"/>
<feature type="transmembrane region" description="Helical" evidence="1">
    <location>
        <begin position="20"/>
        <end position="41"/>
    </location>
</feature>
<dbReference type="EMBL" id="UZVY01000001">
    <property type="protein sequence ID" value="VDR42337.1"/>
    <property type="molecule type" value="Genomic_DNA"/>
</dbReference>
<evidence type="ECO:0000313" key="3">
    <source>
        <dbReference type="EMBL" id="UUD34810.1"/>
    </source>
</evidence>
<keyword evidence="1" id="KW-0472">Membrane</keyword>
<reference evidence="4 5" key="1">
    <citation type="submission" date="2018-12" db="EMBL/GenBank/DDBJ databases">
        <authorList>
            <consortium name="Pathogen Informatics"/>
        </authorList>
    </citation>
    <scope>NUCLEOTIDE SEQUENCE [LARGE SCALE GENOMIC DNA]</scope>
    <source>
        <strain evidence="4 5">NCTC10126</strain>
    </source>
</reference>
<dbReference type="PANTHER" id="PTHR30121:SF6">
    <property type="entry name" value="SLR6007 PROTEIN"/>
    <property type="match status" value="1"/>
</dbReference>
<protein>
    <submittedName>
        <fullName evidence="3 4">ATP-binding protein</fullName>
    </submittedName>
</protein>
<dbReference type="NCBIfam" id="NF045975">
    <property type="entry name" value="VirB4_plasma"/>
    <property type="match status" value="1"/>
</dbReference>
<feature type="domain" description="TraG P-loop" evidence="2">
    <location>
        <begin position="584"/>
        <end position="912"/>
    </location>
</feature>
<dbReference type="Gene3D" id="3.40.50.300">
    <property type="entry name" value="P-loop containing nucleotide triphosphate hydrolases"/>
    <property type="match status" value="1"/>
</dbReference>
<evidence type="ECO:0000259" key="2">
    <source>
        <dbReference type="Pfam" id="PF19044"/>
    </source>
</evidence>
<dbReference type="RefSeq" id="WP_126118529.1">
    <property type="nucleotide sequence ID" value="NZ_CP101806.1"/>
</dbReference>
<keyword evidence="1" id="KW-0812">Transmembrane</keyword>
<dbReference type="Proteomes" id="UP000280036">
    <property type="component" value="Unassembled WGS sequence"/>
</dbReference>
<dbReference type="InterPro" id="IPR051162">
    <property type="entry name" value="T4SS_component"/>
</dbReference>
<dbReference type="EMBL" id="CP101806">
    <property type="protein sequence ID" value="UUD34810.1"/>
    <property type="molecule type" value="Genomic_DNA"/>
</dbReference>
<dbReference type="PANTHER" id="PTHR30121">
    <property type="entry name" value="UNCHARACTERIZED PROTEIN YJGR-RELATED"/>
    <property type="match status" value="1"/>
</dbReference>
<dbReference type="OrthoDB" id="9804380at2"/>
<proteinExistence type="predicted"/>